<proteinExistence type="predicted"/>
<gene>
    <name evidence="2" type="ORF">MNBD_GAMMA17-197</name>
</gene>
<organism evidence="2">
    <name type="scientific">hydrothermal vent metagenome</name>
    <dbReference type="NCBI Taxonomy" id="652676"/>
    <lineage>
        <taxon>unclassified sequences</taxon>
        <taxon>metagenomes</taxon>
        <taxon>ecological metagenomes</taxon>
    </lineage>
</organism>
<evidence type="ECO:0000313" key="2">
    <source>
        <dbReference type="EMBL" id="VAW89842.1"/>
    </source>
</evidence>
<name>A0A3B0ZQX8_9ZZZZ</name>
<keyword evidence="1" id="KW-1133">Transmembrane helix</keyword>
<dbReference type="EMBL" id="UOFQ01000157">
    <property type="protein sequence ID" value="VAW89842.1"/>
    <property type="molecule type" value="Genomic_DNA"/>
</dbReference>
<keyword evidence="1" id="KW-0472">Membrane</keyword>
<evidence type="ECO:0000256" key="1">
    <source>
        <dbReference type="SAM" id="Phobius"/>
    </source>
</evidence>
<accession>A0A3B0ZQX8</accession>
<protein>
    <submittedName>
        <fullName evidence="2">Uncharacterized protein</fullName>
    </submittedName>
</protein>
<keyword evidence="1" id="KW-0812">Transmembrane</keyword>
<reference evidence="2" key="1">
    <citation type="submission" date="2018-06" db="EMBL/GenBank/DDBJ databases">
        <authorList>
            <person name="Zhirakovskaya E."/>
        </authorList>
    </citation>
    <scope>NUCLEOTIDE SEQUENCE</scope>
</reference>
<dbReference type="AlphaFoldDB" id="A0A3B0ZQX8"/>
<feature type="transmembrane region" description="Helical" evidence="1">
    <location>
        <begin position="6"/>
        <end position="25"/>
    </location>
</feature>
<sequence>MIADVFIGLIILIAILYAALPLWIYRVQKLPARVNFDAVDEEVFLSDQSDKFKLLDNKLKEIGFEYIGSSTLYDIHNTTCFSLYFNAKGNTTGMLVSMKSEADSFTYVEFSQLYSDETMLDVSNSLAVPVYPKMDVKISARFPKVQDVENLYRIFLQLKSSLKNSSSPIGYKREYGFSKIEAFIAKESDELVYLGYCKESIDLEGKRSLTLKGAFIFTWKNIFPGKGIYDKLDQAYSQKLLINS</sequence>